<dbReference type="Pfam" id="PF13177">
    <property type="entry name" value="DNA_pol3_delta2"/>
    <property type="match status" value="1"/>
</dbReference>
<evidence type="ECO:0000313" key="15">
    <source>
        <dbReference type="Proteomes" id="UP000295632"/>
    </source>
</evidence>
<evidence type="ECO:0000256" key="12">
    <source>
        <dbReference type="SAM" id="MobiDB-lite"/>
    </source>
</evidence>
<dbReference type="InterPro" id="IPR001270">
    <property type="entry name" value="ClpA/B"/>
</dbReference>
<dbReference type="CDD" id="cd00009">
    <property type="entry name" value="AAA"/>
    <property type="match status" value="1"/>
</dbReference>
<sequence>MSYQALYRTFRPQAFADVVGQEHLTTTLQNAIEKNKFSHAYLFSGPRGTGKTSAAKVMAKAINCEQAPAREPCNTCNACRGIMDGSIADVIEIDAASNNGVDEIRDIRDKVKYAPSSVKYKVYIIDEVHMLSTGAFNALLKTLEEPPQHVVFILATTEPHKIPATILSRCQRFEFKRHTIDGMVARMAFVLQEQQVTADDVALKRIARAADGGMRDALSMLDQAISFSDGHVSIEDVMSMTGMATAESLFGLSRALYEENTATTLTLLEQLISEGKEPQRLLEDLIYFLRDLLLYQKAPSMEELLQVADLDEGFKSFASEANASWLHATLKLLNESQQELKWSGNARVMLEVALLRLPGSDENVMQEQATPVQASTSSSGSEELLKRIAALEQELSKLARQQPTGAVASDASPQQTARKRPRGQQIKVPVAEIHRMLSQAEKKELQTLKKAWPDVMEQIKNEKISAHATLISSEPVAASENTFLLAFKYDIHCQMVSDNKHQVCDIIEEVLAKTTGKPYRVLTVPQTQWQDIRESFIQTQREQTPESAEPEEEDPLIAEAKKLVPEEWLDIKS</sequence>
<comment type="caution">
    <text evidence="14">The sequence shown here is derived from an EMBL/GenBank/DDBJ whole genome shotgun (WGS) entry which is preliminary data.</text>
</comment>
<evidence type="ECO:0000259" key="13">
    <source>
        <dbReference type="SMART" id="SM00382"/>
    </source>
</evidence>
<dbReference type="SUPFAM" id="SSF48019">
    <property type="entry name" value="post-AAA+ oligomerization domain-like"/>
    <property type="match status" value="1"/>
</dbReference>
<dbReference type="PANTHER" id="PTHR11669">
    <property type="entry name" value="REPLICATION FACTOR C / DNA POLYMERASE III GAMMA-TAU SUBUNIT"/>
    <property type="match status" value="1"/>
</dbReference>
<dbReference type="InterPro" id="IPR012763">
    <property type="entry name" value="DNA_pol_III_sug/sutau_N"/>
</dbReference>
<evidence type="ECO:0000256" key="9">
    <source>
        <dbReference type="ARBA" id="ARBA00022840"/>
    </source>
</evidence>
<comment type="similarity">
    <text evidence="1">Belongs to the DnaX/STICHEL family.</text>
</comment>
<dbReference type="InterPro" id="IPR050238">
    <property type="entry name" value="DNA_Rep/Repair_Clamp_Loader"/>
</dbReference>
<keyword evidence="7" id="KW-0547">Nucleotide-binding</keyword>
<dbReference type="Gene3D" id="1.20.272.10">
    <property type="match status" value="1"/>
</dbReference>
<dbReference type="Gene3D" id="3.40.50.300">
    <property type="entry name" value="P-loop containing nucleotide triphosphate hydrolases"/>
    <property type="match status" value="1"/>
</dbReference>
<dbReference type="InterPro" id="IPR008921">
    <property type="entry name" value="DNA_pol3_clamp-load_cplx_C"/>
</dbReference>
<dbReference type="RefSeq" id="WP_208112752.1">
    <property type="nucleotide sequence ID" value="NZ_SNYJ01000010.1"/>
</dbReference>
<evidence type="ECO:0000313" key="14">
    <source>
        <dbReference type="EMBL" id="TDQ38269.1"/>
    </source>
</evidence>
<protein>
    <recommendedName>
        <fullName evidence="2">DNA-directed DNA polymerase</fullName>
        <ecNumber evidence="2">2.7.7.7</ecNumber>
    </recommendedName>
</protein>
<dbReference type="SUPFAM" id="SSF52540">
    <property type="entry name" value="P-loop containing nucleoside triphosphate hydrolases"/>
    <property type="match status" value="1"/>
</dbReference>
<evidence type="ECO:0000256" key="10">
    <source>
        <dbReference type="ARBA" id="ARBA00022932"/>
    </source>
</evidence>
<keyword evidence="15" id="KW-1185">Reference proteome</keyword>
<dbReference type="FunFam" id="1.10.8.60:FF:000013">
    <property type="entry name" value="DNA polymerase III subunit gamma/tau"/>
    <property type="match status" value="1"/>
</dbReference>
<dbReference type="GO" id="GO:0006261">
    <property type="term" value="P:DNA-templated DNA replication"/>
    <property type="evidence" value="ECO:0007669"/>
    <property type="project" value="TreeGrafter"/>
</dbReference>
<keyword evidence="4" id="KW-0548">Nucleotidyltransferase</keyword>
<evidence type="ECO:0000256" key="6">
    <source>
        <dbReference type="ARBA" id="ARBA00022723"/>
    </source>
</evidence>
<dbReference type="Proteomes" id="UP000295632">
    <property type="component" value="Unassembled WGS sequence"/>
</dbReference>
<dbReference type="InterPro" id="IPR022754">
    <property type="entry name" value="DNA_pol_III_gamma-3"/>
</dbReference>
<dbReference type="GO" id="GO:0046872">
    <property type="term" value="F:metal ion binding"/>
    <property type="evidence" value="ECO:0007669"/>
    <property type="project" value="UniProtKB-KW"/>
</dbReference>
<evidence type="ECO:0000256" key="7">
    <source>
        <dbReference type="ARBA" id="ARBA00022741"/>
    </source>
</evidence>
<evidence type="ECO:0000256" key="1">
    <source>
        <dbReference type="ARBA" id="ARBA00006360"/>
    </source>
</evidence>
<dbReference type="InterPro" id="IPR045085">
    <property type="entry name" value="HLD_clamp_pol_III_gamma_tau"/>
</dbReference>
<dbReference type="EMBL" id="SNYJ01000010">
    <property type="protein sequence ID" value="TDQ38269.1"/>
    <property type="molecule type" value="Genomic_DNA"/>
</dbReference>
<dbReference type="InterPro" id="IPR003593">
    <property type="entry name" value="AAA+_ATPase"/>
</dbReference>
<dbReference type="EC" id="2.7.7.7" evidence="2"/>
<dbReference type="NCBIfam" id="NF004046">
    <property type="entry name" value="PRK05563.1"/>
    <property type="match status" value="1"/>
</dbReference>
<dbReference type="PRINTS" id="PR00300">
    <property type="entry name" value="CLPPROTEASEA"/>
</dbReference>
<keyword evidence="10" id="KW-0239">DNA-directed DNA polymerase</keyword>
<evidence type="ECO:0000256" key="8">
    <source>
        <dbReference type="ARBA" id="ARBA00022833"/>
    </source>
</evidence>
<dbReference type="InterPro" id="IPR027417">
    <property type="entry name" value="P-loop_NTPase"/>
</dbReference>
<dbReference type="Pfam" id="PF12169">
    <property type="entry name" value="DNA_pol3_gamma3"/>
    <property type="match status" value="1"/>
</dbReference>
<feature type="region of interest" description="Disordered" evidence="12">
    <location>
        <begin position="399"/>
        <end position="424"/>
    </location>
</feature>
<evidence type="ECO:0000256" key="11">
    <source>
        <dbReference type="ARBA" id="ARBA00049244"/>
    </source>
</evidence>
<evidence type="ECO:0000256" key="3">
    <source>
        <dbReference type="ARBA" id="ARBA00022679"/>
    </source>
</evidence>
<dbReference type="CDD" id="cd18137">
    <property type="entry name" value="HLD_clamp_pol_III_gamma_tau"/>
    <property type="match status" value="1"/>
</dbReference>
<proteinExistence type="inferred from homology"/>
<evidence type="ECO:0000256" key="5">
    <source>
        <dbReference type="ARBA" id="ARBA00022705"/>
    </source>
</evidence>
<comment type="catalytic activity">
    <reaction evidence="11">
        <text>DNA(n) + a 2'-deoxyribonucleoside 5'-triphosphate = DNA(n+1) + diphosphate</text>
        <dbReference type="Rhea" id="RHEA:22508"/>
        <dbReference type="Rhea" id="RHEA-COMP:17339"/>
        <dbReference type="Rhea" id="RHEA-COMP:17340"/>
        <dbReference type="ChEBI" id="CHEBI:33019"/>
        <dbReference type="ChEBI" id="CHEBI:61560"/>
        <dbReference type="ChEBI" id="CHEBI:173112"/>
        <dbReference type="EC" id="2.7.7.7"/>
    </reaction>
</comment>
<dbReference type="Gene3D" id="1.10.8.60">
    <property type="match status" value="1"/>
</dbReference>
<keyword evidence="3" id="KW-0808">Transferase</keyword>
<evidence type="ECO:0000256" key="2">
    <source>
        <dbReference type="ARBA" id="ARBA00012417"/>
    </source>
</evidence>
<keyword evidence="8" id="KW-0862">Zinc</keyword>
<dbReference type="GO" id="GO:0003887">
    <property type="term" value="F:DNA-directed DNA polymerase activity"/>
    <property type="evidence" value="ECO:0007669"/>
    <property type="project" value="UniProtKB-KW"/>
</dbReference>
<organism evidence="14 15">
    <name type="scientific">Aureibacillus halotolerans</name>
    <dbReference type="NCBI Taxonomy" id="1508390"/>
    <lineage>
        <taxon>Bacteria</taxon>
        <taxon>Bacillati</taxon>
        <taxon>Bacillota</taxon>
        <taxon>Bacilli</taxon>
        <taxon>Bacillales</taxon>
        <taxon>Bacillaceae</taxon>
        <taxon>Aureibacillus</taxon>
    </lineage>
</organism>
<dbReference type="FunFam" id="3.40.50.300:FF:000014">
    <property type="entry name" value="DNA polymerase III subunit gamma/tau"/>
    <property type="match status" value="1"/>
</dbReference>
<accession>A0A4R6U1H7</accession>
<dbReference type="GO" id="GO:0003677">
    <property type="term" value="F:DNA binding"/>
    <property type="evidence" value="ECO:0007669"/>
    <property type="project" value="InterPro"/>
</dbReference>
<dbReference type="InterPro" id="IPR048448">
    <property type="entry name" value="DnaX-like_C"/>
</dbReference>
<dbReference type="GO" id="GO:0009360">
    <property type="term" value="C:DNA polymerase III complex"/>
    <property type="evidence" value="ECO:0007669"/>
    <property type="project" value="InterPro"/>
</dbReference>
<dbReference type="Pfam" id="PF20964">
    <property type="entry name" value="DnaX_C"/>
    <property type="match status" value="1"/>
</dbReference>
<dbReference type="Pfam" id="PF22608">
    <property type="entry name" value="DNAX_ATPase_lid"/>
    <property type="match status" value="1"/>
</dbReference>
<gene>
    <name evidence="14" type="ORF">EV213_1106</name>
</gene>
<name>A0A4R6U1H7_9BACI</name>
<keyword evidence="5" id="KW-0235">DNA replication</keyword>
<keyword evidence="6" id="KW-0479">Metal-binding</keyword>
<reference evidence="14 15" key="1">
    <citation type="submission" date="2019-03" db="EMBL/GenBank/DDBJ databases">
        <title>Genomic Encyclopedia of Type Strains, Phase IV (KMG-IV): sequencing the most valuable type-strain genomes for metagenomic binning, comparative biology and taxonomic classification.</title>
        <authorList>
            <person name="Goeker M."/>
        </authorList>
    </citation>
    <scope>NUCLEOTIDE SEQUENCE [LARGE SCALE GENOMIC DNA]</scope>
    <source>
        <strain evidence="14 15">DSM 28697</strain>
    </source>
</reference>
<keyword evidence="9" id="KW-0067">ATP-binding</keyword>
<dbReference type="SMART" id="SM00382">
    <property type="entry name" value="AAA"/>
    <property type="match status" value="1"/>
</dbReference>
<dbReference type="NCBIfam" id="TIGR02397">
    <property type="entry name" value="dnaX_nterm"/>
    <property type="match status" value="1"/>
</dbReference>
<evidence type="ECO:0000256" key="4">
    <source>
        <dbReference type="ARBA" id="ARBA00022695"/>
    </source>
</evidence>
<dbReference type="AlphaFoldDB" id="A0A4R6U1H7"/>
<feature type="domain" description="AAA+ ATPase" evidence="13">
    <location>
        <begin position="37"/>
        <end position="179"/>
    </location>
</feature>
<dbReference type="GO" id="GO:0005524">
    <property type="term" value="F:ATP binding"/>
    <property type="evidence" value="ECO:0007669"/>
    <property type="project" value="UniProtKB-KW"/>
</dbReference>
<dbReference type="PANTHER" id="PTHR11669:SF0">
    <property type="entry name" value="PROTEIN STICHEL-LIKE 2"/>
    <property type="match status" value="1"/>
</dbReference>